<evidence type="ECO:0000313" key="1">
    <source>
        <dbReference type="EMBL" id="CAI9613979.1"/>
    </source>
</evidence>
<dbReference type="Proteomes" id="UP001162483">
    <property type="component" value="Unassembled WGS sequence"/>
</dbReference>
<protein>
    <submittedName>
        <fullName evidence="1">Uncharacterized protein</fullName>
    </submittedName>
</protein>
<proteinExistence type="predicted"/>
<accession>A0ABN9GWY4</accession>
<evidence type="ECO:0000313" key="2">
    <source>
        <dbReference type="Proteomes" id="UP001162483"/>
    </source>
</evidence>
<comment type="caution">
    <text evidence="1">The sequence shown here is derived from an EMBL/GenBank/DDBJ whole genome shotgun (WGS) entry which is preliminary data.</text>
</comment>
<organism evidence="1 2">
    <name type="scientific">Staurois parvus</name>
    <dbReference type="NCBI Taxonomy" id="386267"/>
    <lineage>
        <taxon>Eukaryota</taxon>
        <taxon>Metazoa</taxon>
        <taxon>Chordata</taxon>
        <taxon>Craniata</taxon>
        <taxon>Vertebrata</taxon>
        <taxon>Euteleostomi</taxon>
        <taxon>Amphibia</taxon>
        <taxon>Batrachia</taxon>
        <taxon>Anura</taxon>
        <taxon>Neobatrachia</taxon>
        <taxon>Ranoidea</taxon>
        <taxon>Ranidae</taxon>
        <taxon>Staurois</taxon>
    </lineage>
</organism>
<reference evidence="1" key="1">
    <citation type="submission" date="2023-05" db="EMBL/GenBank/DDBJ databases">
        <authorList>
            <person name="Stuckert A."/>
        </authorList>
    </citation>
    <scope>NUCLEOTIDE SEQUENCE</scope>
</reference>
<name>A0ABN9GWY4_9NEOB</name>
<dbReference type="EMBL" id="CATNWA010019579">
    <property type="protein sequence ID" value="CAI9613979.1"/>
    <property type="molecule type" value="Genomic_DNA"/>
</dbReference>
<sequence>MLAYSEVILCYKQIVSVSVPDHCHASYMKTLYYTGDSMYYF</sequence>
<gene>
    <name evidence="1" type="ORF">SPARVUS_LOCUS14984025</name>
</gene>
<keyword evidence="2" id="KW-1185">Reference proteome</keyword>